<name>A0A6G1Q1I2_CHAAH</name>
<dbReference type="Proteomes" id="UP000503349">
    <property type="component" value="Chromosome 12"/>
</dbReference>
<reference evidence="3" key="2">
    <citation type="submission" date="2019-02" db="EMBL/GenBank/DDBJ databases">
        <title>Opniocepnalus argus Var Kimnra genome.</title>
        <authorList>
            <person name="Zhou C."/>
            <person name="Xiao S."/>
        </authorList>
    </citation>
    <scope>NUCLEOTIDE SEQUENCE [LARGE SCALE GENOMIC DNA]</scope>
</reference>
<feature type="region of interest" description="Disordered" evidence="1">
    <location>
        <begin position="60"/>
        <end position="81"/>
    </location>
</feature>
<dbReference type="AlphaFoldDB" id="A0A6G1Q1I2"/>
<keyword evidence="3" id="KW-1185">Reference proteome</keyword>
<evidence type="ECO:0000256" key="1">
    <source>
        <dbReference type="SAM" id="MobiDB-lite"/>
    </source>
</evidence>
<accession>A0A6G1Q1I2</accession>
<dbReference type="EMBL" id="CM015723">
    <property type="protein sequence ID" value="KAF3696362.1"/>
    <property type="molecule type" value="Genomic_DNA"/>
</dbReference>
<protein>
    <submittedName>
        <fullName evidence="2">Uncharacterized protein</fullName>
    </submittedName>
</protein>
<reference evidence="2 3" key="1">
    <citation type="submission" date="2019-02" db="EMBL/GenBank/DDBJ databases">
        <title>Opniocepnalus argus genome.</title>
        <authorList>
            <person name="Zhou C."/>
            <person name="Xiao S."/>
        </authorList>
    </citation>
    <scope>NUCLEOTIDE SEQUENCE [LARGE SCALE GENOMIC DNA]</scope>
    <source>
        <strain evidence="2">OARG1902GOOAL</strain>
        <tissue evidence="2">Muscle</tissue>
    </source>
</reference>
<gene>
    <name evidence="2" type="ORF">EXN66_Car012039</name>
</gene>
<organism evidence="2 3">
    <name type="scientific">Channa argus</name>
    <name type="common">Northern snakehead</name>
    <name type="synonym">Ophicephalus argus</name>
    <dbReference type="NCBI Taxonomy" id="215402"/>
    <lineage>
        <taxon>Eukaryota</taxon>
        <taxon>Metazoa</taxon>
        <taxon>Chordata</taxon>
        <taxon>Craniata</taxon>
        <taxon>Vertebrata</taxon>
        <taxon>Euteleostomi</taxon>
        <taxon>Actinopterygii</taxon>
        <taxon>Neopterygii</taxon>
        <taxon>Teleostei</taxon>
        <taxon>Neoteleostei</taxon>
        <taxon>Acanthomorphata</taxon>
        <taxon>Anabantaria</taxon>
        <taxon>Anabantiformes</taxon>
        <taxon>Channoidei</taxon>
        <taxon>Channidae</taxon>
        <taxon>Channa</taxon>
    </lineage>
</organism>
<evidence type="ECO:0000313" key="2">
    <source>
        <dbReference type="EMBL" id="KAF3696362.1"/>
    </source>
</evidence>
<evidence type="ECO:0000313" key="3">
    <source>
        <dbReference type="Proteomes" id="UP000503349"/>
    </source>
</evidence>
<sequence length="116" mass="12714">MSFSDKACCQPTAWIHGHLHALMKTLQFRTVLKTQETDLHSVGLHVTAAAAAFLCTADESAENKSHRPPQNITMVTRPRADRETPVAIATVTEQDCKVLRPNSESCQSLSTKCAHS</sequence>
<proteinExistence type="predicted"/>